<protein>
    <recommendedName>
        <fullName evidence="14">Cytochrome c-type protein</fullName>
    </recommendedName>
</protein>
<organism evidence="19 20">
    <name type="scientific">Ignatzschineria ureiclastica</name>
    <dbReference type="NCBI Taxonomy" id="472582"/>
    <lineage>
        <taxon>Bacteria</taxon>
        <taxon>Pseudomonadati</taxon>
        <taxon>Pseudomonadota</taxon>
        <taxon>Gammaproteobacteria</taxon>
        <taxon>Cardiobacteriales</taxon>
        <taxon>Ignatzschineriaceae</taxon>
        <taxon>Ignatzschineria</taxon>
    </lineage>
</organism>
<comment type="caution">
    <text evidence="19">The sequence shown here is derived from an EMBL/GenBank/DDBJ whole genome shotgun (WGS) entry which is preliminary data.</text>
</comment>
<comment type="similarity">
    <text evidence="3">Belongs to the NapC/NirT/NrfH family.</text>
</comment>
<evidence type="ECO:0000256" key="13">
    <source>
        <dbReference type="ARBA" id="ARBA00023136"/>
    </source>
</evidence>
<evidence type="ECO:0000256" key="1">
    <source>
        <dbReference type="ARBA" id="ARBA00004249"/>
    </source>
</evidence>
<dbReference type="NCBIfam" id="TIGR02162">
    <property type="entry name" value="torC"/>
    <property type="match status" value="1"/>
</dbReference>
<feature type="binding site" description="axial binding residue" evidence="16">
    <location>
        <position position="59"/>
    </location>
    <ligand>
        <name>heme</name>
        <dbReference type="ChEBI" id="CHEBI:30413"/>
        <label>1</label>
    </ligand>
    <ligandPart>
        <name>Fe</name>
        <dbReference type="ChEBI" id="CHEBI:18248"/>
    </ligandPart>
</feature>
<keyword evidence="20" id="KW-1185">Reference proteome</keyword>
<dbReference type="GO" id="GO:0009061">
    <property type="term" value="P:anaerobic respiration"/>
    <property type="evidence" value="ECO:0007669"/>
    <property type="project" value="TreeGrafter"/>
</dbReference>
<evidence type="ECO:0000313" key="20">
    <source>
        <dbReference type="Proteomes" id="UP000245020"/>
    </source>
</evidence>
<dbReference type="GO" id="GO:0005886">
    <property type="term" value="C:plasma membrane"/>
    <property type="evidence" value="ECO:0007669"/>
    <property type="project" value="UniProtKB-SubCell"/>
</dbReference>
<comment type="PTM">
    <text evidence="15">Binds 5 heme groups per subunit.</text>
</comment>
<name>A0A2U2ADM1_9GAMM</name>
<keyword evidence="11 17" id="KW-1133">Transmembrane helix</keyword>
<evidence type="ECO:0000256" key="7">
    <source>
        <dbReference type="ARBA" id="ARBA00022617"/>
    </source>
</evidence>
<gene>
    <name evidence="19" type="primary">torC</name>
    <name evidence="19" type="ORF">DC083_06535</name>
</gene>
<evidence type="ECO:0000313" key="19">
    <source>
        <dbReference type="EMBL" id="PWD80762.1"/>
    </source>
</evidence>
<dbReference type="Gene3D" id="1.10.3820.10">
    <property type="entry name" value="Di-heme elbow motif domain"/>
    <property type="match status" value="1"/>
</dbReference>
<feature type="binding site" description="covalent" evidence="15">
    <location>
        <position position="88"/>
    </location>
    <ligand>
        <name>heme</name>
        <dbReference type="ChEBI" id="CHEBI:30413"/>
        <label>2</label>
    </ligand>
</feature>
<evidence type="ECO:0000256" key="6">
    <source>
        <dbReference type="ARBA" id="ARBA00022519"/>
    </source>
</evidence>
<evidence type="ECO:0000256" key="15">
    <source>
        <dbReference type="PIRSR" id="PIRSR000014-1"/>
    </source>
</evidence>
<dbReference type="PANTHER" id="PTHR30333:SF1">
    <property type="entry name" value="CYTOCHROME C-TYPE PROTEIN NAPC"/>
    <property type="match status" value="1"/>
</dbReference>
<evidence type="ECO:0000256" key="8">
    <source>
        <dbReference type="ARBA" id="ARBA00022692"/>
    </source>
</evidence>
<dbReference type="FunFam" id="1.10.3820.10:FF:000001">
    <property type="entry name" value="Cytochrome c-type protein"/>
    <property type="match status" value="1"/>
</dbReference>
<evidence type="ECO:0000256" key="14">
    <source>
        <dbReference type="PIRNR" id="PIRNR000014"/>
    </source>
</evidence>
<dbReference type="InterPro" id="IPR038266">
    <property type="entry name" value="NapC/NirT_cytc_sf"/>
</dbReference>
<feature type="binding site" description="covalent" evidence="15">
    <location>
        <position position="85"/>
    </location>
    <ligand>
        <name>heme</name>
        <dbReference type="ChEBI" id="CHEBI:30413"/>
        <label>2</label>
    </ligand>
</feature>
<evidence type="ECO:0000256" key="10">
    <source>
        <dbReference type="ARBA" id="ARBA00022982"/>
    </source>
</evidence>
<feature type="domain" description="NapC/NirT cytochrome c N-terminal" evidence="18">
    <location>
        <begin position="18"/>
        <end position="190"/>
    </location>
</feature>
<dbReference type="PIRSF" id="PIRSF000014">
    <property type="entry name" value="4_hem_cytch_TorC"/>
    <property type="match status" value="1"/>
</dbReference>
<dbReference type="Pfam" id="PF03264">
    <property type="entry name" value="Cytochrom_NNT"/>
    <property type="match status" value="1"/>
</dbReference>
<comment type="subcellular location">
    <subcellularLocation>
        <location evidence="1">Cell inner membrane</location>
        <topology evidence="1">Single-pass type II membrane protein</topology>
    </subcellularLocation>
</comment>
<feature type="binding site" description="axial binding residue" evidence="16">
    <location>
        <position position="347"/>
    </location>
    <ligand>
        <name>heme</name>
        <dbReference type="ChEBI" id="CHEBI:30413"/>
        <label>5</label>
    </ligand>
    <ligandPart>
        <name>Fe</name>
        <dbReference type="ChEBI" id="CHEBI:18248"/>
    </ligandPart>
</feature>
<dbReference type="InterPro" id="IPR005126">
    <property type="entry name" value="NapC/NirT_cyt_c_N"/>
</dbReference>
<dbReference type="GO" id="GO:0020037">
    <property type="term" value="F:heme binding"/>
    <property type="evidence" value="ECO:0007669"/>
    <property type="project" value="UniProtKB-UniRule"/>
</dbReference>
<feature type="binding site" description="covalent" evidence="15">
    <location>
        <position position="343"/>
    </location>
    <ligand>
        <name>heme</name>
        <dbReference type="ChEBI" id="CHEBI:30413"/>
        <label>5</label>
    </ligand>
</feature>
<feature type="binding site" description="axial binding residue" evidence="16">
    <location>
        <position position="149"/>
    </location>
    <ligand>
        <name>heme</name>
        <dbReference type="ChEBI" id="CHEBI:30413"/>
        <label>3</label>
    </ligand>
    <ligandPart>
        <name>Fe</name>
        <dbReference type="ChEBI" id="CHEBI:18248"/>
    </ligandPart>
</feature>
<sequence>METFKRIKQALYNLFLRPSMRIGLGVLVTGGFIAGILFWNAFDTGLKYTNSEAFCISCHTMGDNVYPELQETVHFKNRTGVRAYCADCHVPHNFTDKIARKMQASREVWSHITGDIGTREKFLDKRLVLAQREWDRMNANGSKECRSCHDYQHMDFDKMNIMAQMEMKSAAERNISCIECHKGIAHQLPKVERLRDPGLDDIMATAHKTKTSANHEYYNVLPQPLYLDEKLQNPIGSIETATAVKVLDKKGDAELVEFELWRKNKGYGRVWYEDFGLNIMSVILDKEMAQNNEYVEVLETREDPLTGLEWQKVKGSAWVKNGGLIEDATPLWTFADTSYNASCSVCHQQPLVDQFDTNTWPGIFNGMVGFTNLDKDSASLILKYLQLHSTRSNQAE</sequence>
<comment type="similarity">
    <text evidence="2 14">Belongs to the TorC/TorY family.</text>
</comment>
<keyword evidence="8 17" id="KW-0812">Transmembrane</keyword>
<feature type="binding site" description="axial binding residue" evidence="16">
    <location>
        <position position="181"/>
    </location>
    <ligand>
        <name>heme</name>
        <dbReference type="ChEBI" id="CHEBI:30413"/>
        <label>4</label>
    </ligand>
    <ligandPart>
        <name>Fe</name>
        <dbReference type="ChEBI" id="CHEBI:18248"/>
    </ligandPart>
</feature>
<dbReference type="GO" id="GO:0005506">
    <property type="term" value="F:iron ion binding"/>
    <property type="evidence" value="ECO:0007669"/>
    <property type="project" value="UniProtKB-UniRule"/>
</dbReference>
<feature type="binding site" description="covalent" evidence="15">
    <location>
        <position position="148"/>
    </location>
    <ligand>
        <name>heme</name>
        <dbReference type="ChEBI" id="CHEBI:30413"/>
        <label>3</label>
    </ligand>
</feature>
<dbReference type="SUPFAM" id="SSF48695">
    <property type="entry name" value="Multiheme cytochromes"/>
    <property type="match status" value="1"/>
</dbReference>
<evidence type="ECO:0000256" key="3">
    <source>
        <dbReference type="ARBA" id="ARBA00007395"/>
    </source>
</evidence>
<dbReference type="GO" id="GO:0009055">
    <property type="term" value="F:electron transfer activity"/>
    <property type="evidence" value="ECO:0007669"/>
    <property type="project" value="UniProtKB-UniRule"/>
</dbReference>
<evidence type="ECO:0000256" key="12">
    <source>
        <dbReference type="ARBA" id="ARBA00023004"/>
    </source>
</evidence>
<keyword evidence="5 14" id="KW-1003">Cell membrane</keyword>
<evidence type="ECO:0000256" key="4">
    <source>
        <dbReference type="ARBA" id="ARBA00022448"/>
    </source>
</evidence>
<keyword evidence="10 14" id="KW-0249">Electron transport</keyword>
<feature type="binding site" description="covalent" evidence="15">
    <location>
        <position position="58"/>
    </location>
    <ligand>
        <name>heme</name>
        <dbReference type="ChEBI" id="CHEBI:30413"/>
        <label>1</label>
    </ligand>
</feature>
<keyword evidence="7 14" id="KW-0349">Heme</keyword>
<evidence type="ECO:0000256" key="9">
    <source>
        <dbReference type="ARBA" id="ARBA00022723"/>
    </source>
</evidence>
<dbReference type="AlphaFoldDB" id="A0A2U2ADM1"/>
<evidence type="ECO:0000256" key="5">
    <source>
        <dbReference type="ARBA" id="ARBA00022475"/>
    </source>
</evidence>
<dbReference type="EMBL" id="QEWQ01000004">
    <property type="protein sequence ID" value="PWD80762.1"/>
    <property type="molecule type" value="Genomic_DNA"/>
</dbReference>
<dbReference type="GO" id="GO:0009276">
    <property type="term" value="C:Gram-negative-bacterium-type cell wall"/>
    <property type="evidence" value="ECO:0007669"/>
    <property type="project" value="UniProtKB-UniRule"/>
</dbReference>
<keyword evidence="9 14" id="KW-0479">Metal-binding</keyword>
<feature type="binding site" description="covalent" evidence="15">
    <location>
        <position position="55"/>
    </location>
    <ligand>
        <name>heme</name>
        <dbReference type="ChEBI" id="CHEBI:30413"/>
        <label>1</label>
    </ligand>
</feature>
<proteinExistence type="inferred from homology"/>
<feature type="binding site" description="covalent" evidence="15">
    <location>
        <position position="145"/>
    </location>
    <ligand>
        <name>heme</name>
        <dbReference type="ChEBI" id="CHEBI:30413"/>
        <label>3</label>
    </ligand>
</feature>
<feature type="binding site" description="axial binding residue" evidence="16">
    <location>
        <position position="89"/>
    </location>
    <ligand>
        <name>heme</name>
        <dbReference type="ChEBI" id="CHEBI:30413"/>
        <label>2</label>
    </ligand>
    <ligandPart>
        <name>Fe</name>
        <dbReference type="ChEBI" id="CHEBI:18248"/>
    </ligandPart>
</feature>
<evidence type="ECO:0000256" key="17">
    <source>
        <dbReference type="SAM" id="Phobius"/>
    </source>
</evidence>
<keyword evidence="6 14" id="KW-0997">Cell inner membrane</keyword>
<dbReference type="OrthoDB" id="9782159at2"/>
<accession>A0A2U2ADM1</accession>
<feature type="binding site" description="covalent" evidence="15">
    <location>
        <position position="180"/>
    </location>
    <ligand>
        <name>heme</name>
        <dbReference type="ChEBI" id="CHEBI:30413"/>
        <label>4</label>
    </ligand>
</feature>
<keyword evidence="12 14" id="KW-0408">Iron</keyword>
<dbReference type="RefSeq" id="WP_109189418.1">
    <property type="nucleotide sequence ID" value="NZ_BMYA01000002.1"/>
</dbReference>
<evidence type="ECO:0000256" key="16">
    <source>
        <dbReference type="PIRSR" id="PIRSR000014-2"/>
    </source>
</evidence>
<feature type="binding site" description="covalent" evidence="15">
    <location>
        <position position="346"/>
    </location>
    <ligand>
        <name>heme</name>
        <dbReference type="ChEBI" id="CHEBI:30413"/>
        <label>5</label>
    </ligand>
</feature>
<dbReference type="InterPro" id="IPR036280">
    <property type="entry name" value="Multihaem_cyt_sf"/>
</dbReference>
<evidence type="ECO:0000256" key="2">
    <source>
        <dbReference type="ARBA" id="ARBA00006417"/>
    </source>
</evidence>
<feature type="transmembrane region" description="Helical" evidence="17">
    <location>
        <begin position="21"/>
        <end position="42"/>
    </location>
</feature>
<keyword evidence="13 14" id="KW-0472">Membrane</keyword>
<evidence type="ECO:0000256" key="11">
    <source>
        <dbReference type="ARBA" id="ARBA00022989"/>
    </source>
</evidence>
<reference evidence="20" key="1">
    <citation type="submission" date="2018-05" db="EMBL/GenBank/DDBJ databases">
        <title>Ignatzschineria dubaiensis sp. nov., isolated from necrotic foot tissues of dromedaries (Camelus dromedarius) and associated maggots in Dubai, United Arab Emirates.</title>
        <authorList>
            <person name="Tsang C.C."/>
            <person name="Tang J.Y.M."/>
            <person name="Fong J.Y.H."/>
            <person name="Kinne J."/>
            <person name="Lee H.H."/>
            <person name="Joseph M."/>
            <person name="Jose S."/>
            <person name="Schuster R.K."/>
            <person name="Tang Y."/>
            <person name="Sivakumar S."/>
            <person name="Chen J.H.K."/>
            <person name="Teng J.L.L."/>
            <person name="Lau S.K.P."/>
            <person name="Wernery U."/>
            <person name="Woo P.C.Y."/>
        </authorList>
    </citation>
    <scope>NUCLEOTIDE SEQUENCE [LARGE SCALE GENOMIC DNA]</scope>
    <source>
        <strain evidence="20">KCTC 22644</strain>
    </source>
</reference>
<keyword evidence="4 14" id="KW-0813">Transport</keyword>
<dbReference type="PANTHER" id="PTHR30333">
    <property type="entry name" value="CYTOCHROME C-TYPE PROTEIN"/>
    <property type="match status" value="1"/>
</dbReference>
<dbReference type="InterPro" id="IPR051174">
    <property type="entry name" value="Cytochrome_c-type_ET"/>
</dbReference>
<feature type="binding site" description="covalent" evidence="15">
    <location>
        <position position="177"/>
    </location>
    <ligand>
        <name>heme</name>
        <dbReference type="ChEBI" id="CHEBI:30413"/>
        <label>4</label>
    </ligand>
</feature>
<dbReference type="InterPro" id="IPR009154">
    <property type="entry name" value="Membr-bd_4haem_cyt_TorC"/>
</dbReference>
<evidence type="ECO:0000259" key="18">
    <source>
        <dbReference type="Pfam" id="PF03264"/>
    </source>
</evidence>
<dbReference type="Proteomes" id="UP000245020">
    <property type="component" value="Unassembled WGS sequence"/>
</dbReference>